<dbReference type="InterPro" id="IPR029787">
    <property type="entry name" value="Nucleotide_cyclase"/>
</dbReference>
<dbReference type="Gene3D" id="3.30.450.20">
    <property type="entry name" value="PAS domain"/>
    <property type="match status" value="1"/>
</dbReference>
<dbReference type="Pfam" id="PF12860">
    <property type="entry name" value="PAS_7"/>
    <property type="match status" value="1"/>
</dbReference>
<sequence>MRRSSLDPSRLTDIHYLQQQYERWQTIYELAPVGISVADSSGQIIAANPAAERILKQPTSAHVGRDIDDARWQILAEDGSPMPSERFASTRALREQCIVEGQVMQVVTADEVTWLTVSAAPLPQGGVIVVYADITDIKQHQRRIEQLSAYDQLTQLANRTTFFAMLDKVMVEMQASAKQLAVAVFDIDSFKEINETAGHEVGDRILCEVAQRLQDHAPAGSFVARIGGDEFAVLCEHGEAIQQRATQYLAALSQPLSVGQAEFRINLRAGLSLMTPNSSRSEALWRQADLALHEAKARQQQLVIYQQAMSERFNRRFELTKRLQEALLNERLHLYFQPQFAVSGAFTGTEVLARWNDAHFGDVSPAEFIPLAEERGLICQITETIFTQLLATMQVWQRQGLLGQQTYAVNISIRDLERPDFAQQLVEKIQTAGFTPTQFELEITETALMKDPQHAFVTLRELQECGFTIAIDDFGIGHSSLSYIKQMHAQRLKIDMSFTQEMLSNPADYGIVKTIIAMADIFAMKTLAEGVETEQQAEELKRLGCDYVQGYLLAKPMPAEDYQAFLHRQQR</sequence>
<feature type="domain" description="EAL" evidence="1">
    <location>
        <begin position="316"/>
        <end position="570"/>
    </location>
</feature>
<dbReference type="Gene3D" id="3.20.20.450">
    <property type="entry name" value="EAL domain"/>
    <property type="match status" value="1"/>
</dbReference>
<evidence type="ECO:0000259" key="2">
    <source>
        <dbReference type="PROSITE" id="PS50887"/>
    </source>
</evidence>
<dbReference type="NCBIfam" id="TIGR00229">
    <property type="entry name" value="sensory_box"/>
    <property type="match status" value="1"/>
</dbReference>
<reference evidence="4" key="1">
    <citation type="journal article" date="2018" name="Front. Microbiol.">
        <title>Genome-Based Analysis Reveals the Taxonomy and Diversity of the Family Idiomarinaceae.</title>
        <authorList>
            <person name="Liu Y."/>
            <person name="Lai Q."/>
            <person name="Shao Z."/>
        </authorList>
    </citation>
    <scope>NUCLEOTIDE SEQUENCE [LARGE SCALE GENOMIC DNA]</scope>
    <source>
        <strain evidence="4">c121</strain>
    </source>
</reference>
<dbReference type="Gene3D" id="3.30.70.270">
    <property type="match status" value="1"/>
</dbReference>
<dbReference type="EMBL" id="PIQE01000003">
    <property type="protein sequence ID" value="RUO72050.1"/>
    <property type="molecule type" value="Genomic_DNA"/>
</dbReference>
<dbReference type="PROSITE" id="PS50887">
    <property type="entry name" value="GGDEF"/>
    <property type="match status" value="1"/>
</dbReference>
<dbReference type="Pfam" id="PF00563">
    <property type="entry name" value="EAL"/>
    <property type="match status" value="1"/>
</dbReference>
<protein>
    <submittedName>
        <fullName evidence="3">Phosphodiesterase</fullName>
    </submittedName>
</protein>
<accession>A0A432Z2D7</accession>
<feature type="domain" description="GGDEF" evidence="2">
    <location>
        <begin position="178"/>
        <end position="307"/>
    </location>
</feature>
<dbReference type="InterPro" id="IPR001633">
    <property type="entry name" value="EAL_dom"/>
</dbReference>
<evidence type="ECO:0000313" key="3">
    <source>
        <dbReference type="EMBL" id="RUO72050.1"/>
    </source>
</evidence>
<dbReference type="InterPro" id="IPR000014">
    <property type="entry name" value="PAS"/>
</dbReference>
<dbReference type="STRING" id="1122124.GCA_000423165_01994"/>
<name>A0A432Z2D7_9GAMM</name>
<dbReference type="SMART" id="SM00052">
    <property type="entry name" value="EAL"/>
    <property type="match status" value="1"/>
</dbReference>
<dbReference type="Proteomes" id="UP000287022">
    <property type="component" value="Unassembled WGS sequence"/>
</dbReference>
<dbReference type="Pfam" id="PF00990">
    <property type="entry name" value="GGDEF"/>
    <property type="match status" value="1"/>
</dbReference>
<dbReference type="CDD" id="cd01948">
    <property type="entry name" value="EAL"/>
    <property type="match status" value="1"/>
</dbReference>
<organism evidence="3 4">
    <name type="scientific">Pseudidiomarina sediminum</name>
    <dbReference type="NCBI Taxonomy" id="431675"/>
    <lineage>
        <taxon>Bacteria</taxon>
        <taxon>Pseudomonadati</taxon>
        <taxon>Pseudomonadota</taxon>
        <taxon>Gammaproteobacteria</taxon>
        <taxon>Alteromonadales</taxon>
        <taxon>Idiomarinaceae</taxon>
        <taxon>Pseudidiomarina</taxon>
    </lineage>
</organism>
<keyword evidence="4" id="KW-1185">Reference proteome</keyword>
<dbReference type="PROSITE" id="PS50883">
    <property type="entry name" value="EAL"/>
    <property type="match status" value="1"/>
</dbReference>
<dbReference type="PANTHER" id="PTHR44757:SF2">
    <property type="entry name" value="BIOFILM ARCHITECTURE MAINTENANCE PROTEIN MBAA"/>
    <property type="match status" value="1"/>
</dbReference>
<gene>
    <name evidence="3" type="ORF">CWI80_09625</name>
</gene>
<dbReference type="InterPro" id="IPR035965">
    <property type="entry name" value="PAS-like_dom_sf"/>
</dbReference>
<dbReference type="PANTHER" id="PTHR44757">
    <property type="entry name" value="DIGUANYLATE CYCLASE DGCP"/>
    <property type="match status" value="1"/>
</dbReference>
<evidence type="ECO:0000259" key="1">
    <source>
        <dbReference type="PROSITE" id="PS50883"/>
    </source>
</evidence>
<dbReference type="AlphaFoldDB" id="A0A432Z2D7"/>
<dbReference type="SUPFAM" id="SSF55785">
    <property type="entry name" value="PYP-like sensor domain (PAS domain)"/>
    <property type="match status" value="1"/>
</dbReference>
<dbReference type="SUPFAM" id="SSF141868">
    <property type="entry name" value="EAL domain-like"/>
    <property type="match status" value="1"/>
</dbReference>
<evidence type="ECO:0000313" key="4">
    <source>
        <dbReference type="Proteomes" id="UP000287022"/>
    </source>
</evidence>
<dbReference type="NCBIfam" id="TIGR00254">
    <property type="entry name" value="GGDEF"/>
    <property type="match status" value="1"/>
</dbReference>
<proteinExistence type="predicted"/>
<dbReference type="RefSeq" id="WP_026860709.1">
    <property type="nucleotide sequence ID" value="NZ_PIQE01000003.1"/>
</dbReference>
<dbReference type="InterPro" id="IPR052155">
    <property type="entry name" value="Biofilm_reg_signaling"/>
</dbReference>
<dbReference type="InterPro" id="IPR043128">
    <property type="entry name" value="Rev_trsase/Diguanyl_cyclase"/>
</dbReference>
<dbReference type="SMART" id="SM00267">
    <property type="entry name" value="GGDEF"/>
    <property type="match status" value="1"/>
</dbReference>
<comment type="caution">
    <text evidence="3">The sequence shown here is derived from an EMBL/GenBank/DDBJ whole genome shotgun (WGS) entry which is preliminary data.</text>
</comment>
<dbReference type="InterPro" id="IPR000160">
    <property type="entry name" value="GGDEF_dom"/>
</dbReference>
<dbReference type="InterPro" id="IPR035919">
    <property type="entry name" value="EAL_sf"/>
</dbReference>
<dbReference type="SUPFAM" id="SSF55073">
    <property type="entry name" value="Nucleotide cyclase"/>
    <property type="match status" value="1"/>
</dbReference>
<dbReference type="CDD" id="cd01949">
    <property type="entry name" value="GGDEF"/>
    <property type="match status" value="1"/>
</dbReference>